<proteinExistence type="inferred from homology"/>
<dbReference type="AlphaFoldDB" id="A0A940N0C9"/>
<dbReference type="InterPro" id="IPR003004">
    <property type="entry name" value="GspF/PilC"/>
</dbReference>
<evidence type="ECO:0000313" key="11">
    <source>
        <dbReference type="Proteomes" id="UP000677537"/>
    </source>
</evidence>
<keyword evidence="3" id="KW-1003">Cell membrane</keyword>
<dbReference type="InterPro" id="IPR018076">
    <property type="entry name" value="T2SS_GspF_dom"/>
</dbReference>
<comment type="caution">
    <text evidence="10">The sequence shown here is derived from an EMBL/GenBank/DDBJ whole genome shotgun (WGS) entry which is preliminary data.</text>
</comment>
<keyword evidence="5 8" id="KW-0812">Transmembrane</keyword>
<evidence type="ECO:0000256" key="4">
    <source>
        <dbReference type="ARBA" id="ARBA00022519"/>
    </source>
</evidence>
<accession>A0A940N0C9</accession>
<dbReference type="Proteomes" id="UP000677537">
    <property type="component" value="Unassembled WGS sequence"/>
</dbReference>
<feature type="transmembrane region" description="Helical" evidence="8">
    <location>
        <begin position="355"/>
        <end position="380"/>
    </location>
</feature>
<dbReference type="GO" id="GO:0015628">
    <property type="term" value="P:protein secretion by the type II secretion system"/>
    <property type="evidence" value="ECO:0007669"/>
    <property type="project" value="TreeGrafter"/>
</dbReference>
<reference evidence="10" key="1">
    <citation type="submission" date="2021-03" db="EMBL/GenBank/DDBJ databases">
        <authorList>
            <person name="So Y."/>
        </authorList>
    </citation>
    <scope>NUCLEOTIDE SEQUENCE</scope>
    <source>
        <strain evidence="10">SG15</strain>
    </source>
</reference>
<keyword evidence="4" id="KW-0997">Cell inner membrane</keyword>
<keyword evidence="11" id="KW-1185">Reference proteome</keyword>
<dbReference type="Pfam" id="PF00482">
    <property type="entry name" value="T2SSF"/>
    <property type="match status" value="2"/>
</dbReference>
<comment type="similarity">
    <text evidence="2">Belongs to the GSP F family.</text>
</comment>
<evidence type="ECO:0000256" key="5">
    <source>
        <dbReference type="ARBA" id="ARBA00022692"/>
    </source>
</evidence>
<name>A0A940N0C9_9PROT</name>
<dbReference type="Gene3D" id="1.20.81.30">
    <property type="entry name" value="Type II secretion system (T2SS), domain F"/>
    <property type="match status" value="2"/>
</dbReference>
<evidence type="ECO:0000256" key="7">
    <source>
        <dbReference type="ARBA" id="ARBA00023136"/>
    </source>
</evidence>
<dbReference type="GO" id="GO:0005886">
    <property type="term" value="C:plasma membrane"/>
    <property type="evidence" value="ECO:0007669"/>
    <property type="project" value="UniProtKB-SubCell"/>
</dbReference>
<dbReference type="PANTHER" id="PTHR30012:SF0">
    <property type="entry name" value="TYPE II SECRETION SYSTEM PROTEIN F-RELATED"/>
    <property type="match status" value="1"/>
</dbReference>
<evidence type="ECO:0000256" key="2">
    <source>
        <dbReference type="ARBA" id="ARBA00005745"/>
    </source>
</evidence>
<evidence type="ECO:0000256" key="6">
    <source>
        <dbReference type="ARBA" id="ARBA00022989"/>
    </source>
</evidence>
<dbReference type="PRINTS" id="PR00812">
    <property type="entry name" value="BCTERIALGSPF"/>
</dbReference>
<evidence type="ECO:0000259" key="9">
    <source>
        <dbReference type="Pfam" id="PF00482"/>
    </source>
</evidence>
<dbReference type="InterPro" id="IPR042094">
    <property type="entry name" value="T2SS_GspF_sf"/>
</dbReference>
<evidence type="ECO:0000256" key="8">
    <source>
        <dbReference type="SAM" id="Phobius"/>
    </source>
</evidence>
<dbReference type="PANTHER" id="PTHR30012">
    <property type="entry name" value="GENERAL SECRETION PATHWAY PROTEIN"/>
    <property type="match status" value="1"/>
</dbReference>
<evidence type="ECO:0000256" key="3">
    <source>
        <dbReference type="ARBA" id="ARBA00022475"/>
    </source>
</evidence>
<sequence length="387" mass="40563">MEAADEAAVIRRLQGEGAIPMKAEPDTGGRLRSLLDTPLGGGSGVSRQEVTDFTRGLAVMLGAGLDLDRSLRFLVETAPSRRVAALLDALRATVRDGASLTTALSRHPGTFPPLYVGMVRAGEVGGRLAPTLERLAGLLERQRALAAGIRSAMIYPSILLVAAIGSIALLLTSVLPQFVPLFEQNGASLPASTQFLVDAGHAVSAYGLYGLLALLAAFLIFRAAMRQPGPRLARDRLLLRVPVLGGLIRDVLAARFGRALGTLLVNGVPLIGAMEVARGTLGNREAEEVVDRAALTARGGEDLSAVLQASRVFPPRLTVLLRLGHETAQLGPMALRAAEIHEEAARLGMERMVSLLVPAITILMGGVIAGIVSSLLLAMLSLNDLAG</sequence>
<feature type="transmembrane region" description="Helical" evidence="8">
    <location>
        <begin position="158"/>
        <end position="179"/>
    </location>
</feature>
<organism evidence="10 11">
    <name type="scientific">Roseomonas indoligenes</name>
    <dbReference type="NCBI Taxonomy" id="2820811"/>
    <lineage>
        <taxon>Bacteria</taxon>
        <taxon>Pseudomonadati</taxon>
        <taxon>Pseudomonadota</taxon>
        <taxon>Alphaproteobacteria</taxon>
        <taxon>Acetobacterales</taxon>
        <taxon>Roseomonadaceae</taxon>
        <taxon>Roseomonas</taxon>
    </lineage>
</organism>
<protein>
    <submittedName>
        <fullName evidence="10">Type II secretion system F family protein</fullName>
    </submittedName>
</protein>
<gene>
    <name evidence="10" type="ORF">J5Y10_19355</name>
</gene>
<feature type="domain" description="Type II secretion system protein GspF" evidence="9">
    <location>
        <begin position="258"/>
        <end position="377"/>
    </location>
</feature>
<feature type="domain" description="Type II secretion system protein GspF" evidence="9">
    <location>
        <begin position="53"/>
        <end position="176"/>
    </location>
</feature>
<keyword evidence="7 8" id="KW-0472">Membrane</keyword>
<evidence type="ECO:0000313" key="10">
    <source>
        <dbReference type="EMBL" id="MBP0494948.1"/>
    </source>
</evidence>
<keyword evidence="6 8" id="KW-1133">Transmembrane helix</keyword>
<dbReference type="FunFam" id="1.20.81.30:FF:000001">
    <property type="entry name" value="Type II secretion system protein F"/>
    <property type="match status" value="1"/>
</dbReference>
<dbReference type="EMBL" id="JAGIZA010000013">
    <property type="protein sequence ID" value="MBP0494948.1"/>
    <property type="molecule type" value="Genomic_DNA"/>
</dbReference>
<comment type="subcellular location">
    <subcellularLocation>
        <location evidence="1">Cell inner membrane</location>
        <topology evidence="1">Multi-pass membrane protein</topology>
    </subcellularLocation>
</comment>
<feature type="transmembrane region" description="Helical" evidence="8">
    <location>
        <begin position="199"/>
        <end position="221"/>
    </location>
</feature>
<evidence type="ECO:0000256" key="1">
    <source>
        <dbReference type="ARBA" id="ARBA00004429"/>
    </source>
</evidence>